<sequence length="221" mass="25675">MAINSIKKLEPESAVKQISDLPVQDNEPVMLHDEYLIREMFNQNPQKGCELLFRRYYTNLCNHAIRFVHSDEVAEDIVSEVFAAFWQGRTFEMITTSYRAYLYKAVRNRSYNYLKWDLNRTSPLEAAATPFVAQALNPCDALLYSELHQQVERIVQEMPPQCRRAYLLKRVEGKTLEEIAAELQITPKSVEALITRAIARLRNGLKDSWFIYLALLLSIKV</sequence>
<dbReference type="Pfam" id="PF08281">
    <property type="entry name" value="Sigma70_r4_2"/>
    <property type="match status" value="1"/>
</dbReference>
<feature type="domain" description="RNA polymerase sigma factor 70 region 4 type 2" evidence="6">
    <location>
        <begin position="149"/>
        <end position="201"/>
    </location>
</feature>
<dbReference type="GO" id="GO:0006352">
    <property type="term" value="P:DNA-templated transcription initiation"/>
    <property type="evidence" value="ECO:0007669"/>
    <property type="project" value="InterPro"/>
</dbReference>
<dbReference type="PANTHER" id="PTHR43133">
    <property type="entry name" value="RNA POLYMERASE ECF-TYPE SIGMA FACTO"/>
    <property type="match status" value="1"/>
</dbReference>
<gene>
    <name evidence="7" type="ORF">E0F88_05585</name>
</gene>
<keyword evidence="4" id="KW-0804">Transcription</keyword>
<dbReference type="NCBIfam" id="TIGR02937">
    <property type="entry name" value="sigma70-ECF"/>
    <property type="match status" value="1"/>
</dbReference>
<accession>A0A4R5DSF5</accession>
<dbReference type="EMBL" id="SMFL01000002">
    <property type="protein sequence ID" value="TDE17362.1"/>
    <property type="molecule type" value="Genomic_DNA"/>
</dbReference>
<dbReference type="InterPro" id="IPR014284">
    <property type="entry name" value="RNA_pol_sigma-70_dom"/>
</dbReference>
<dbReference type="Proteomes" id="UP000294850">
    <property type="component" value="Unassembled WGS sequence"/>
</dbReference>
<dbReference type="InterPro" id="IPR007627">
    <property type="entry name" value="RNA_pol_sigma70_r2"/>
</dbReference>
<protein>
    <submittedName>
        <fullName evidence="7">RNA polymerase sigma-70 factor</fullName>
    </submittedName>
</protein>
<proteinExistence type="inferred from homology"/>
<evidence type="ECO:0000256" key="3">
    <source>
        <dbReference type="ARBA" id="ARBA00023082"/>
    </source>
</evidence>
<evidence type="ECO:0000313" key="8">
    <source>
        <dbReference type="Proteomes" id="UP000294850"/>
    </source>
</evidence>
<comment type="similarity">
    <text evidence="1">Belongs to the sigma-70 factor family. ECF subfamily.</text>
</comment>
<dbReference type="InterPro" id="IPR013249">
    <property type="entry name" value="RNA_pol_sigma70_r4_t2"/>
</dbReference>
<evidence type="ECO:0000256" key="2">
    <source>
        <dbReference type="ARBA" id="ARBA00023015"/>
    </source>
</evidence>
<organism evidence="7 8">
    <name type="scientific">Dyadobacter psychrotolerans</name>
    <dbReference type="NCBI Taxonomy" id="2541721"/>
    <lineage>
        <taxon>Bacteria</taxon>
        <taxon>Pseudomonadati</taxon>
        <taxon>Bacteroidota</taxon>
        <taxon>Cytophagia</taxon>
        <taxon>Cytophagales</taxon>
        <taxon>Spirosomataceae</taxon>
        <taxon>Dyadobacter</taxon>
    </lineage>
</organism>
<dbReference type="GO" id="GO:0016987">
    <property type="term" value="F:sigma factor activity"/>
    <property type="evidence" value="ECO:0007669"/>
    <property type="project" value="UniProtKB-KW"/>
</dbReference>
<dbReference type="Pfam" id="PF04542">
    <property type="entry name" value="Sigma70_r2"/>
    <property type="match status" value="1"/>
</dbReference>
<dbReference type="SUPFAM" id="SSF88659">
    <property type="entry name" value="Sigma3 and sigma4 domains of RNA polymerase sigma factors"/>
    <property type="match status" value="1"/>
</dbReference>
<dbReference type="InterPro" id="IPR036388">
    <property type="entry name" value="WH-like_DNA-bd_sf"/>
</dbReference>
<dbReference type="AlphaFoldDB" id="A0A4R5DSF5"/>
<evidence type="ECO:0000256" key="4">
    <source>
        <dbReference type="ARBA" id="ARBA00023163"/>
    </source>
</evidence>
<evidence type="ECO:0000313" key="7">
    <source>
        <dbReference type="EMBL" id="TDE17362.1"/>
    </source>
</evidence>
<dbReference type="InterPro" id="IPR039425">
    <property type="entry name" value="RNA_pol_sigma-70-like"/>
</dbReference>
<dbReference type="SUPFAM" id="SSF88946">
    <property type="entry name" value="Sigma2 domain of RNA polymerase sigma factors"/>
    <property type="match status" value="1"/>
</dbReference>
<dbReference type="InterPro" id="IPR014327">
    <property type="entry name" value="RNA_pol_sigma70_bacteroid"/>
</dbReference>
<comment type="caution">
    <text evidence="7">The sequence shown here is derived from an EMBL/GenBank/DDBJ whole genome shotgun (WGS) entry which is preliminary data.</text>
</comment>
<dbReference type="GO" id="GO:0003677">
    <property type="term" value="F:DNA binding"/>
    <property type="evidence" value="ECO:0007669"/>
    <property type="project" value="InterPro"/>
</dbReference>
<evidence type="ECO:0000256" key="1">
    <source>
        <dbReference type="ARBA" id="ARBA00010641"/>
    </source>
</evidence>
<dbReference type="Gene3D" id="1.10.10.10">
    <property type="entry name" value="Winged helix-like DNA-binding domain superfamily/Winged helix DNA-binding domain"/>
    <property type="match status" value="1"/>
</dbReference>
<dbReference type="RefSeq" id="WP_131957204.1">
    <property type="nucleotide sequence ID" value="NZ_SMFL01000002.1"/>
</dbReference>
<evidence type="ECO:0000259" key="6">
    <source>
        <dbReference type="Pfam" id="PF08281"/>
    </source>
</evidence>
<keyword evidence="2" id="KW-0805">Transcription regulation</keyword>
<dbReference type="NCBIfam" id="TIGR02985">
    <property type="entry name" value="Sig70_bacteroi1"/>
    <property type="match status" value="1"/>
</dbReference>
<name>A0A4R5DSF5_9BACT</name>
<dbReference type="PANTHER" id="PTHR43133:SF46">
    <property type="entry name" value="RNA POLYMERASE SIGMA-70 FACTOR ECF SUBFAMILY"/>
    <property type="match status" value="1"/>
</dbReference>
<dbReference type="Gene3D" id="1.10.1740.10">
    <property type="match status" value="1"/>
</dbReference>
<keyword evidence="3" id="KW-0731">Sigma factor</keyword>
<reference evidence="7 8" key="1">
    <citation type="submission" date="2019-03" db="EMBL/GenBank/DDBJ databases">
        <title>Dyadobacter AR-3-6 sp. nov., isolated from arctic soil.</title>
        <authorList>
            <person name="Chaudhary D.K."/>
        </authorList>
    </citation>
    <scope>NUCLEOTIDE SEQUENCE [LARGE SCALE GENOMIC DNA]</scope>
    <source>
        <strain evidence="7 8">AR-3-6</strain>
    </source>
</reference>
<evidence type="ECO:0000259" key="5">
    <source>
        <dbReference type="Pfam" id="PF04542"/>
    </source>
</evidence>
<keyword evidence="8" id="KW-1185">Reference proteome</keyword>
<dbReference type="OrthoDB" id="1524077at2"/>
<dbReference type="CDD" id="cd06171">
    <property type="entry name" value="Sigma70_r4"/>
    <property type="match status" value="1"/>
</dbReference>
<dbReference type="InterPro" id="IPR013324">
    <property type="entry name" value="RNA_pol_sigma_r3/r4-like"/>
</dbReference>
<dbReference type="InterPro" id="IPR013325">
    <property type="entry name" value="RNA_pol_sigma_r2"/>
</dbReference>
<feature type="domain" description="RNA polymerase sigma-70 region 2" evidence="5">
    <location>
        <begin position="52"/>
        <end position="115"/>
    </location>
</feature>